<keyword evidence="13" id="KW-1185">Reference proteome</keyword>
<organism evidence="12 13">
    <name type="scientific">Paracoccus aminophilus JCM 7686</name>
    <dbReference type="NCBI Taxonomy" id="1367847"/>
    <lineage>
        <taxon>Bacteria</taxon>
        <taxon>Pseudomonadati</taxon>
        <taxon>Pseudomonadota</taxon>
        <taxon>Alphaproteobacteria</taxon>
        <taxon>Rhodobacterales</taxon>
        <taxon>Paracoccaceae</taxon>
        <taxon>Paracoccus</taxon>
    </lineage>
</organism>
<feature type="transmembrane region" description="Helical" evidence="9">
    <location>
        <begin position="148"/>
        <end position="173"/>
    </location>
</feature>
<dbReference type="PANTHER" id="PTHR43386:SF1">
    <property type="entry name" value="D,D-DIPEPTIDE TRANSPORT SYSTEM PERMEASE PROTEIN DDPC-RELATED"/>
    <property type="match status" value="1"/>
</dbReference>
<dbReference type="InterPro" id="IPR050366">
    <property type="entry name" value="BP-dependent_transpt_permease"/>
</dbReference>
<evidence type="ECO:0000256" key="2">
    <source>
        <dbReference type="ARBA" id="ARBA00022448"/>
    </source>
</evidence>
<dbReference type="SUPFAM" id="SSF161098">
    <property type="entry name" value="MetI-like"/>
    <property type="match status" value="1"/>
</dbReference>
<dbReference type="GO" id="GO:0005886">
    <property type="term" value="C:plasma membrane"/>
    <property type="evidence" value="ECO:0007669"/>
    <property type="project" value="UniProtKB-SubCell"/>
</dbReference>
<keyword evidence="5" id="KW-0571">Peptide transport</keyword>
<sequence>MPTDSSLHTNSLHGGYGVPAPHKTDPGQTAAQSTTQSSSETAKTAPPANGWSNIHAPDARSARVTDIERRRSFRELWLFLKNPNALFGMAVLLFMAGCALTAPWFYPKDPLAMVGRPLLWPGQDAAFPLGTDSMGRDVLAGLMHGARISLYVGLLATAIGLGIGVTIGAVAGYFGGLADRMLSRIIVVFQTLPAFVLVVVLVAITNPSATTITIAIAIVTWPTVARLTRAEFRSLRQKDFVMAAKSLGYGHGHIIFREILPNALPPIIVTSSVMVAGAILMEAALSFMGFGDPNVVSWGSMIGAGREMIRTAWYLTALPGVAIVITVLSLNLIGDGLNDALNPRFSEDRL</sequence>
<dbReference type="Gene3D" id="1.10.3720.10">
    <property type="entry name" value="MetI-like"/>
    <property type="match status" value="1"/>
</dbReference>
<protein>
    <submittedName>
        <fullName evidence="12">ABC-type dipeptide/oligopeptide/nickel transport system, permease component</fullName>
    </submittedName>
</protein>
<dbReference type="PATRIC" id="fig|1367847.3.peg.168"/>
<dbReference type="AlphaFoldDB" id="S5Y7L2"/>
<proteinExistence type="inferred from homology"/>
<dbReference type="Proteomes" id="UP000015480">
    <property type="component" value="Chromosome"/>
</dbReference>
<evidence type="ECO:0000313" key="13">
    <source>
        <dbReference type="Proteomes" id="UP000015480"/>
    </source>
</evidence>
<comment type="subcellular location">
    <subcellularLocation>
        <location evidence="1 9">Cell membrane</location>
        <topology evidence="1 9">Multi-pass membrane protein</topology>
    </subcellularLocation>
</comment>
<dbReference type="InterPro" id="IPR035906">
    <property type="entry name" value="MetI-like_sf"/>
</dbReference>
<evidence type="ECO:0000256" key="5">
    <source>
        <dbReference type="ARBA" id="ARBA00022856"/>
    </source>
</evidence>
<feature type="region of interest" description="Disordered" evidence="10">
    <location>
        <begin position="1"/>
        <end position="56"/>
    </location>
</feature>
<evidence type="ECO:0000313" key="12">
    <source>
        <dbReference type="EMBL" id="AGT07333.1"/>
    </source>
</evidence>
<dbReference type="EMBL" id="CP006650">
    <property type="protein sequence ID" value="AGT07333.1"/>
    <property type="molecule type" value="Genomic_DNA"/>
</dbReference>
<feature type="domain" description="ABC transmembrane type-1" evidence="11">
    <location>
        <begin position="146"/>
        <end position="334"/>
    </location>
</feature>
<evidence type="ECO:0000256" key="7">
    <source>
        <dbReference type="ARBA" id="ARBA00022989"/>
    </source>
</evidence>
<feature type="transmembrane region" description="Helical" evidence="9">
    <location>
        <begin position="185"/>
        <end position="204"/>
    </location>
</feature>
<feature type="transmembrane region" description="Helical" evidence="9">
    <location>
        <begin position="210"/>
        <end position="228"/>
    </location>
</feature>
<feature type="compositionally biased region" description="Low complexity" evidence="10">
    <location>
        <begin position="28"/>
        <end position="45"/>
    </location>
</feature>
<feature type="transmembrane region" description="Helical" evidence="9">
    <location>
        <begin position="267"/>
        <end position="291"/>
    </location>
</feature>
<dbReference type="CDD" id="cd06261">
    <property type="entry name" value="TM_PBP2"/>
    <property type="match status" value="1"/>
</dbReference>
<keyword evidence="3" id="KW-1003">Cell membrane</keyword>
<dbReference type="InterPro" id="IPR000515">
    <property type="entry name" value="MetI-like"/>
</dbReference>
<dbReference type="eggNOG" id="COG1173">
    <property type="taxonomic scope" value="Bacteria"/>
</dbReference>
<comment type="similarity">
    <text evidence="9">Belongs to the binding-protein-dependent transport system permease family.</text>
</comment>
<feature type="transmembrane region" description="Helical" evidence="9">
    <location>
        <begin position="84"/>
        <end position="106"/>
    </location>
</feature>
<reference evidence="12 13" key="1">
    <citation type="journal article" date="2014" name="BMC Genomics">
        <title>Architecture and functions of a multipartite genome of the methylotrophic bacterium Paracoccus aminophilus JCM 7686, containing primary and secondary chromids.</title>
        <authorList>
            <person name="Dziewit L."/>
            <person name="Czarnecki J."/>
            <person name="Wibberg D."/>
            <person name="Radlinska M."/>
            <person name="Mrozek P."/>
            <person name="Szymczak M."/>
            <person name="Schluter A."/>
            <person name="Puhler A."/>
            <person name="Bartosik D."/>
        </authorList>
    </citation>
    <scope>NUCLEOTIDE SEQUENCE [LARGE SCALE GENOMIC DNA]</scope>
    <source>
        <strain evidence="12">JCM 7686</strain>
    </source>
</reference>
<evidence type="ECO:0000256" key="4">
    <source>
        <dbReference type="ARBA" id="ARBA00022692"/>
    </source>
</evidence>
<dbReference type="GO" id="GO:0015833">
    <property type="term" value="P:peptide transport"/>
    <property type="evidence" value="ECO:0007669"/>
    <property type="project" value="UniProtKB-KW"/>
</dbReference>
<dbReference type="GO" id="GO:0015031">
    <property type="term" value="P:protein transport"/>
    <property type="evidence" value="ECO:0007669"/>
    <property type="project" value="UniProtKB-KW"/>
</dbReference>
<dbReference type="HOGENOM" id="CLU_028518_8_0_5"/>
<keyword evidence="2 9" id="KW-0813">Transport</keyword>
<keyword evidence="8 9" id="KW-0472">Membrane</keyword>
<dbReference type="RefSeq" id="WP_020948973.1">
    <property type="nucleotide sequence ID" value="NC_022041.1"/>
</dbReference>
<evidence type="ECO:0000256" key="6">
    <source>
        <dbReference type="ARBA" id="ARBA00022927"/>
    </source>
</evidence>
<evidence type="ECO:0000256" key="8">
    <source>
        <dbReference type="ARBA" id="ARBA00023136"/>
    </source>
</evidence>
<keyword evidence="6" id="KW-0653">Protein transport</keyword>
<evidence type="ECO:0000256" key="10">
    <source>
        <dbReference type="SAM" id="MobiDB-lite"/>
    </source>
</evidence>
<dbReference type="PANTHER" id="PTHR43386">
    <property type="entry name" value="OLIGOPEPTIDE TRANSPORT SYSTEM PERMEASE PROTEIN APPC"/>
    <property type="match status" value="1"/>
</dbReference>
<dbReference type="InterPro" id="IPR025966">
    <property type="entry name" value="OppC_N"/>
</dbReference>
<dbReference type="PROSITE" id="PS50928">
    <property type="entry name" value="ABC_TM1"/>
    <property type="match status" value="1"/>
</dbReference>
<name>S5Y7L2_PARAH</name>
<gene>
    <name evidence="12" type="ORF">JCM7686_0222</name>
</gene>
<dbReference type="OrthoDB" id="9766870at2"/>
<dbReference type="STRING" id="1367847.JCM7686_0222"/>
<evidence type="ECO:0000256" key="9">
    <source>
        <dbReference type="RuleBase" id="RU363032"/>
    </source>
</evidence>
<evidence type="ECO:0000256" key="1">
    <source>
        <dbReference type="ARBA" id="ARBA00004651"/>
    </source>
</evidence>
<dbReference type="GO" id="GO:0055085">
    <property type="term" value="P:transmembrane transport"/>
    <property type="evidence" value="ECO:0007669"/>
    <property type="project" value="InterPro"/>
</dbReference>
<feature type="compositionally biased region" description="Polar residues" evidence="10">
    <location>
        <begin position="1"/>
        <end position="12"/>
    </location>
</feature>
<evidence type="ECO:0000256" key="3">
    <source>
        <dbReference type="ARBA" id="ARBA00022475"/>
    </source>
</evidence>
<dbReference type="Pfam" id="PF12911">
    <property type="entry name" value="OppC_N"/>
    <property type="match status" value="1"/>
</dbReference>
<dbReference type="Pfam" id="PF00528">
    <property type="entry name" value="BPD_transp_1"/>
    <property type="match status" value="1"/>
</dbReference>
<accession>S5Y7L2</accession>
<keyword evidence="7 9" id="KW-1133">Transmembrane helix</keyword>
<keyword evidence="4 9" id="KW-0812">Transmembrane</keyword>
<dbReference type="KEGG" id="pami:JCM7686_0222"/>
<evidence type="ECO:0000259" key="11">
    <source>
        <dbReference type="PROSITE" id="PS50928"/>
    </source>
</evidence>
<feature type="transmembrane region" description="Helical" evidence="9">
    <location>
        <begin position="311"/>
        <end position="334"/>
    </location>
</feature>